<evidence type="ECO:0000313" key="3">
    <source>
        <dbReference type="Proteomes" id="UP000028181"/>
    </source>
</evidence>
<dbReference type="KEGG" id="ngg:RG540_CH06380"/>
<keyword evidence="1" id="KW-0472">Membrane</keyword>
<sequence>MATGSITRNIGTTFTLSGIQSAVASLRRLSTSFTGNLQAMRAAATRYFAPILAGLKKIAEFSFRKLQQAASLAFKGIAAGAVLASLKIKAIALAALESSKGMSEMLDKVSKDSRRLGISAKDVGLLRYGFDQQGVDADEVLQALSDIGNEFENVRQQIDQADEAYNKTKAWNVQKVLASRSGQSIMDALASNDEAAPNSLAGIADQQALIRKRIEMSVKGEDELRLRLVERYHALEDDRKKFIQGLGQQGQALFRLQDFGLDYKQGVKGGIEGLTALSNAFRQIPDAQERLHISMQLFGEDAGAKMVTVLETGGEAIEKYQARMDSLGATITEADAKRGAEARSVYKEMMLAFQGARLELDRQITPLIMESQKQLTEWIATNRVWIAETFKAAFVETRNLFYDLIDLFHGKQSDFRNSWLNATAPTLIFISTWIGKIRTEVGKIFSGENSDWAWLNLARDGLVGLYKLVKDVWVVAFGGKAVTFPWVDTIVAQIKWIYAAILDIPNQLSLLWNGKDSDWDWLNTIRDGLLYVRDLAVDVWNVLTGGDAKRFDFLNGWRDQVVAFADQVKRAFTIVKDALELLHSGMQWLLGFVGGDATTVALVGIFAKIAASILGIATAAKVAKTAIGLLMTAGRWLLGIGGGAAAAGAAAGGAATAAAGALSAAGTAAVGGGLVASLTRVGVMVTGLIRSFGLLGATITGVMIAGKYALDYSAQSGDAVIQKQLELMRFQADRQVQAREDWMIMHPAPKAPEVTMFQGQQILTRDQLSALAEEQGTSNEAYAGRRAGIINDYARNNQQVTERIAIDLNLGNKTVSGTVDRTNADILKDINRNLRTY</sequence>
<feature type="transmembrane region" description="Helical" evidence="1">
    <location>
        <begin position="657"/>
        <end position="676"/>
    </location>
</feature>
<reference evidence="3" key="1">
    <citation type="journal article" date="2014" name="BMC Genomics">
        <title>Genome sequencing of two Neorhizobium galegae strains reveals a noeT gene responsible for the unusual acetylation of the nodulation factors.</title>
        <authorList>
            <person name="Osterman J."/>
            <person name="Marsh J."/>
            <person name="Laine P.K."/>
            <person name="Zeng Z."/>
            <person name="Alatalo E."/>
            <person name="Sullivan J.T."/>
            <person name="Young J.P."/>
            <person name="Thomas-Oates J."/>
            <person name="Paulin L."/>
            <person name="Lindstrom K."/>
        </authorList>
    </citation>
    <scope>NUCLEOTIDE SEQUENCE [LARGE SCALE GENOMIC DNA]</scope>
    <source>
        <strain evidence="3">HAMBI 540</strain>
    </source>
</reference>
<dbReference type="eggNOG" id="COG5283">
    <property type="taxonomic scope" value="Bacteria"/>
</dbReference>
<proteinExistence type="predicted"/>
<keyword evidence="1" id="KW-0812">Transmembrane</keyword>
<evidence type="ECO:0000313" key="2">
    <source>
        <dbReference type="EMBL" id="CDN46828.1"/>
    </source>
</evidence>
<organism evidence="2 3">
    <name type="scientific">Neorhizobium galegae bv. orientalis str. HAMBI 540</name>
    <dbReference type="NCBI Taxonomy" id="1028800"/>
    <lineage>
        <taxon>Bacteria</taxon>
        <taxon>Pseudomonadati</taxon>
        <taxon>Pseudomonadota</taxon>
        <taxon>Alphaproteobacteria</taxon>
        <taxon>Hyphomicrobiales</taxon>
        <taxon>Rhizobiaceae</taxon>
        <taxon>Rhizobium/Agrobacterium group</taxon>
        <taxon>Neorhizobium</taxon>
    </lineage>
</organism>
<dbReference type="AlphaFoldDB" id="A0A068SKY4"/>
<keyword evidence="1" id="KW-1133">Transmembrane helix</keyword>
<dbReference type="HOGENOM" id="CLU_339439_0_0_5"/>
<dbReference type="EMBL" id="HG938353">
    <property type="protein sequence ID" value="CDN46828.1"/>
    <property type="molecule type" value="Genomic_DNA"/>
</dbReference>
<name>A0A068SKY4_NEOGA</name>
<feature type="transmembrane region" description="Helical" evidence="1">
    <location>
        <begin position="688"/>
        <end position="710"/>
    </location>
</feature>
<feature type="transmembrane region" description="Helical" evidence="1">
    <location>
        <begin position="626"/>
        <end position="651"/>
    </location>
</feature>
<dbReference type="Proteomes" id="UP000028181">
    <property type="component" value="Chromosome I"/>
</dbReference>
<protein>
    <submittedName>
        <fullName evidence="2">Uncharacterized protein</fullName>
    </submittedName>
</protein>
<feature type="transmembrane region" description="Helical" evidence="1">
    <location>
        <begin position="588"/>
        <end position="614"/>
    </location>
</feature>
<keyword evidence="3" id="KW-1185">Reference proteome</keyword>
<evidence type="ECO:0000256" key="1">
    <source>
        <dbReference type="SAM" id="Phobius"/>
    </source>
</evidence>
<dbReference type="PATRIC" id="fig|1028800.3.peg.646"/>
<accession>A0A068SKY4</accession>
<gene>
    <name evidence="2" type="ORF">RG540_CH06380</name>
</gene>